<dbReference type="EMBL" id="JABFOR010000009">
    <property type="protein sequence ID" value="NOJ70826.1"/>
    <property type="molecule type" value="Genomic_DNA"/>
</dbReference>
<organism evidence="1 2">
    <name type="scientific">Paenibacillus alvei</name>
    <name type="common">Bacillus alvei</name>
    <dbReference type="NCBI Taxonomy" id="44250"/>
    <lineage>
        <taxon>Bacteria</taxon>
        <taxon>Bacillati</taxon>
        <taxon>Bacillota</taxon>
        <taxon>Bacilli</taxon>
        <taxon>Bacillales</taxon>
        <taxon>Paenibacillaceae</taxon>
        <taxon>Paenibacillus</taxon>
    </lineage>
</organism>
<sequence length="70" mass="8272">MQEMNSRFQVLEHLTEQGVPMFLTGDFNVPSHLDWTEETKEGHFGVTVEWPVSKRLKQLHFRVFLPRCLS</sequence>
<dbReference type="AlphaFoldDB" id="A0AAP6ZWA1"/>
<reference evidence="1 2" key="1">
    <citation type="submission" date="2020-05" db="EMBL/GenBank/DDBJ databases">
        <title>Whole genome sequencing and identification of novel metabolites from Paenibacillus alvei strain JR949.</title>
        <authorList>
            <person name="Rajendhran J."/>
            <person name="Sree Pranav P."/>
            <person name="Mahalakshmi B."/>
            <person name="Karthikeyan R."/>
        </authorList>
    </citation>
    <scope>NUCLEOTIDE SEQUENCE [LARGE SCALE GENOMIC DNA]</scope>
    <source>
        <strain evidence="1 2">JR949</strain>
    </source>
</reference>
<gene>
    <name evidence="1" type="ORF">HMI46_09705</name>
</gene>
<accession>A0AAP6ZWA1</accession>
<comment type="caution">
    <text evidence="1">The sequence shown here is derived from an EMBL/GenBank/DDBJ whole genome shotgun (WGS) entry which is preliminary data.</text>
</comment>
<dbReference type="Proteomes" id="UP000552038">
    <property type="component" value="Unassembled WGS sequence"/>
</dbReference>
<protein>
    <recommendedName>
        <fullName evidence="3">Endonuclease/exonuclease/phosphatase domain-containing protein</fullName>
    </recommendedName>
</protein>
<evidence type="ECO:0008006" key="3">
    <source>
        <dbReference type="Google" id="ProtNLM"/>
    </source>
</evidence>
<evidence type="ECO:0000313" key="2">
    <source>
        <dbReference type="Proteomes" id="UP000552038"/>
    </source>
</evidence>
<dbReference type="PANTHER" id="PTHR41349">
    <property type="match status" value="1"/>
</dbReference>
<dbReference type="PANTHER" id="PTHR41349:SF1">
    <property type="entry name" value="PROTEIN CBG08683"/>
    <property type="match status" value="1"/>
</dbReference>
<name>A0AAP6ZWA1_PAEAL</name>
<evidence type="ECO:0000313" key="1">
    <source>
        <dbReference type="EMBL" id="NOJ70826.1"/>
    </source>
</evidence>
<dbReference type="RefSeq" id="WP_163979375.1">
    <property type="nucleotide sequence ID" value="NZ_JABFOR010000009.1"/>
</dbReference>
<proteinExistence type="predicted"/>